<evidence type="ECO:0000256" key="2">
    <source>
        <dbReference type="ARBA" id="ARBA00022448"/>
    </source>
</evidence>
<feature type="transmembrane region" description="Helical" evidence="7">
    <location>
        <begin position="394"/>
        <end position="414"/>
    </location>
</feature>
<feature type="transmembrane region" description="Helical" evidence="7">
    <location>
        <begin position="299"/>
        <end position="317"/>
    </location>
</feature>
<protein>
    <submittedName>
        <fullName evidence="8">MATE family efflux transporter</fullName>
    </submittedName>
</protein>
<evidence type="ECO:0000256" key="7">
    <source>
        <dbReference type="SAM" id="Phobius"/>
    </source>
</evidence>
<dbReference type="PANTHER" id="PTHR43549">
    <property type="entry name" value="MULTIDRUG RESISTANCE PROTEIN YPNP-RELATED"/>
    <property type="match status" value="1"/>
</dbReference>
<comment type="subcellular location">
    <subcellularLocation>
        <location evidence="1">Cell inner membrane</location>
        <topology evidence="1">Multi-pass membrane protein</topology>
    </subcellularLocation>
</comment>
<evidence type="ECO:0000256" key="1">
    <source>
        <dbReference type="ARBA" id="ARBA00004429"/>
    </source>
</evidence>
<sequence length="434" mass="43832">MLMGIACMMSVGIVDAYFVGQLGPDPLAAISFIFPVTVVLSSLGVGVLVGINSVVARALGGGRRPLAERRAVQGIAFAAAFGLIVGALLLLFEAPLFQLLGAGRDLSGLISDYMGPYALGIPILLTGMGANATLRAQGAANRSAVILLMTAVTNWVLDPLLIAGWGPFPSYGIAGAAYASVGAFVLSGLVGLVLAARSDLGVNMARLKEGDWGAGAKALIGVGGPAALSNSINPVGLTILTGMLSSYGNDAVAAFGVAGRLQSMAVVPLLAMSSSIGSIVGQNWGAGKPERSQDALKQASMFCLVYGVGIAALLVLFRDAAAGLFTDDPGVIGQIGTYLMIAAWGFAGYGILIVTNGALNAVDRAPHATLVSAARVLLIMVPVAWAGSRIGDETGIYAGELAANLVGGAAAYFVGVRMLKAENCPAPSPATKAE</sequence>
<feature type="transmembrane region" description="Helical" evidence="7">
    <location>
        <begin position="117"/>
        <end position="134"/>
    </location>
</feature>
<feature type="transmembrane region" description="Helical" evidence="7">
    <location>
        <begin position="146"/>
        <end position="165"/>
    </location>
</feature>
<feature type="transmembrane region" description="Helical" evidence="7">
    <location>
        <begin position="337"/>
        <end position="358"/>
    </location>
</feature>
<proteinExistence type="predicted"/>
<keyword evidence="9" id="KW-1185">Reference proteome</keyword>
<feature type="transmembrane region" description="Helical" evidence="7">
    <location>
        <begin position="171"/>
        <end position="196"/>
    </location>
</feature>
<name>A0ABS6SHP2_9SPHN</name>
<dbReference type="PANTHER" id="PTHR43549:SF3">
    <property type="entry name" value="MULTIDRUG RESISTANCE PROTEIN YPNP-RELATED"/>
    <property type="match status" value="1"/>
</dbReference>
<keyword evidence="5 7" id="KW-1133">Transmembrane helix</keyword>
<evidence type="ECO:0000256" key="6">
    <source>
        <dbReference type="ARBA" id="ARBA00023136"/>
    </source>
</evidence>
<accession>A0ABS6SHP2</accession>
<keyword evidence="6 7" id="KW-0472">Membrane</keyword>
<dbReference type="InterPro" id="IPR002528">
    <property type="entry name" value="MATE_fam"/>
</dbReference>
<feature type="transmembrane region" description="Helical" evidence="7">
    <location>
        <begin position="75"/>
        <end position="97"/>
    </location>
</feature>
<evidence type="ECO:0000256" key="3">
    <source>
        <dbReference type="ARBA" id="ARBA00022475"/>
    </source>
</evidence>
<organism evidence="8 9">
    <name type="scientific">Pacificimonas pallii</name>
    <dbReference type="NCBI Taxonomy" id="2827236"/>
    <lineage>
        <taxon>Bacteria</taxon>
        <taxon>Pseudomonadati</taxon>
        <taxon>Pseudomonadota</taxon>
        <taxon>Alphaproteobacteria</taxon>
        <taxon>Sphingomonadales</taxon>
        <taxon>Sphingosinicellaceae</taxon>
        <taxon>Pacificimonas</taxon>
    </lineage>
</organism>
<dbReference type="Proteomes" id="UP000722336">
    <property type="component" value="Unassembled WGS sequence"/>
</dbReference>
<dbReference type="InterPro" id="IPR048279">
    <property type="entry name" value="MdtK-like"/>
</dbReference>
<gene>
    <name evidence="8" type="ORF">KCG44_14200</name>
</gene>
<dbReference type="Pfam" id="PF01554">
    <property type="entry name" value="MatE"/>
    <property type="match status" value="2"/>
</dbReference>
<dbReference type="NCBIfam" id="TIGR00797">
    <property type="entry name" value="matE"/>
    <property type="match status" value="1"/>
</dbReference>
<reference evidence="8 9" key="1">
    <citation type="submission" date="2021-04" db="EMBL/GenBank/DDBJ databases">
        <authorList>
            <person name="Pira H."/>
            <person name="Risdian C."/>
            <person name="Wink J."/>
        </authorList>
    </citation>
    <scope>NUCLEOTIDE SEQUENCE [LARGE SCALE GENOMIC DNA]</scope>
    <source>
        <strain evidence="8 9">WHA3</strain>
    </source>
</reference>
<evidence type="ECO:0000313" key="8">
    <source>
        <dbReference type="EMBL" id="MBV7257934.1"/>
    </source>
</evidence>
<feature type="transmembrane region" description="Helical" evidence="7">
    <location>
        <begin position="370"/>
        <end position="388"/>
    </location>
</feature>
<dbReference type="EMBL" id="JAGSPA010000006">
    <property type="protein sequence ID" value="MBV7257934.1"/>
    <property type="molecule type" value="Genomic_DNA"/>
</dbReference>
<dbReference type="InterPro" id="IPR052031">
    <property type="entry name" value="Membrane_Transporter-Flippase"/>
</dbReference>
<keyword evidence="4 7" id="KW-0812">Transmembrane</keyword>
<evidence type="ECO:0000256" key="5">
    <source>
        <dbReference type="ARBA" id="ARBA00022989"/>
    </source>
</evidence>
<evidence type="ECO:0000313" key="9">
    <source>
        <dbReference type="Proteomes" id="UP000722336"/>
    </source>
</evidence>
<feature type="transmembrane region" description="Helical" evidence="7">
    <location>
        <begin position="32"/>
        <end position="55"/>
    </location>
</feature>
<evidence type="ECO:0000256" key="4">
    <source>
        <dbReference type="ARBA" id="ARBA00022692"/>
    </source>
</evidence>
<dbReference type="PIRSF" id="PIRSF006603">
    <property type="entry name" value="DinF"/>
    <property type="match status" value="1"/>
</dbReference>
<comment type="caution">
    <text evidence="8">The sequence shown here is derived from an EMBL/GenBank/DDBJ whole genome shotgun (WGS) entry which is preliminary data.</text>
</comment>
<keyword evidence="2" id="KW-0813">Transport</keyword>
<keyword evidence="3" id="KW-1003">Cell membrane</keyword>